<evidence type="ECO:0000313" key="9">
    <source>
        <dbReference type="Proteomes" id="UP000178771"/>
    </source>
</evidence>
<reference evidence="8 9" key="1">
    <citation type="journal article" date="2016" name="Nat. Commun.">
        <title>Thousands of microbial genomes shed light on interconnected biogeochemical processes in an aquifer system.</title>
        <authorList>
            <person name="Anantharaman K."/>
            <person name="Brown C.T."/>
            <person name="Hug L.A."/>
            <person name="Sharon I."/>
            <person name="Castelle C.J."/>
            <person name="Probst A.J."/>
            <person name="Thomas B.C."/>
            <person name="Singh A."/>
            <person name="Wilkins M.J."/>
            <person name="Karaoz U."/>
            <person name="Brodie E.L."/>
            <person name="Williams K.H."/>
            <person name="Hubbard S.S."/>
            <person name="Banfield J.F."/>
        </authorList>
    </citation>
    <scope>NUCLEOTIDE SEQUENCE [LARGE SCALE GENOMIC DNA]</scope>
</reference>
<dbReference type="GO" id="GO:0003735">
    <property type="term" value="F:structural constituent of ribosome"/>
    <property type="evidence" value="ECO:0007669"/>
    <property type="project" value="InterPro"/>
</dbReference>
<evidence type="ECO:0000256" key="4">
    <source>
        <dbReference type="ARBA" id="ARBA00022980"/>
    </source>
</evidence>
<dbReference type="EMBL" id="MEVH01000005">
    <property type="protein sequence ID" value="OGC52162.1"/>
    <property type="molecule type" value="Genomic_DNA"/>
</dbReference>
<keyword evidence="3 7" id="KW-0694">RNA-binding</keyword>
<evidence type="ECO:0000256" key="5">
    <source>
        <dbReference type="ARBA" id="ARBA00023274"/>
    </source>
</evidence>
<evidence type="ECO:0000256" key="3">
    <source>
        <dbReference type="ARBA" id="ARBA00022884"/>
    </source>
</evidence>
<comment type="caution">
    <text evidence="8">The sequence shown here is derived from an EMBL/GenBank/DDBJ whole genome shotgun (WGS) entry which is preliminary data.</text>
</comment>
<dbReference type="STRING" id="1802624.A2982_01595"/>
<dbReference type="InterPro" id="IPR005484">
    <property type="entry name" value="Ribosomal_uL18_bac/plant/anim"/>
</dbReference>
<comment type="function">
    <text evidence="7">This is one of the proteins that bind and probably mediate the attachment of the 5S RNA into the large ribosomal subunit, where it forms part of the central protuberance.</text>
</comment>
<dbReference type="Proteomes" id="UP000178771">
    <property type="component" value="Unassembled WGS sequence"/>
</dbReference>
<dbReference type="InterPro" id="IPR057268">
    <property type="entry name" value="Ribosomal_L18"/>
</dbReference>
<dbReference type="InterPro" id="IPR004389">
    <property type="entry name" value="Ribosomal_uL18_bac-type"/>
</dbReference>
<keyword evidence="2 7" id="KW-0699">rRNA-binding</keyword>
<dbReference type="HAMAP" id="MF_01337_B">
    <property type="entry name" value="Ribosomal_uL18_B"/>
    <property type="match status" value="1"/>
</dbReference>
<dbReference type="Pfam" id="PF00861">
    <property type="entry name" value="Ribosomal_L18p"/>
    <property type="match status" value="1"/>
</dbReference>
<dbReference type="NCBIfam" id="TIGR00060">
    <property type="entry name" value="L18_bact"/>
    <property type="match status" value="1"/>
</dbReference>
<dbReference type="GO" id="GO:0022625">
    <property type="term" value="C:cytosolic large ribosomal subunit"/>
    <property type="evidence" value="ECO:0007669"/>
    <property type="project" value="TreeGrafter"/>
</dbReference>
<protein>
    <recommendedName>
        <fullName evidence="6 7">Large ribosomal subunit protein uL18</fullName>
    </recommendedName>
</protein>
<evidence type="ECO:0000256" key="2">
    <source>
        <dbReference type="ARBA" id="ARBA00022730"/>
    </source>
</evidence>
<dbReference type="AlphaFoldDB" id="A0A1F4V4L7"/>
<evidence type="ECO:0000256" key="7">
    <source>
        <dbReference type="HAMAP-Rule" id="MF_01337"/>
    </source>
</evidence>
<comment type="similarity">
    <text evidence="1 7">Belongs to the universal ribosomal protein uL18 family.</text>
</comment>
<keyword evidence="4 7" id="KW-0689">Ribosomal protein</keyword>
<gene>
    <name evidence="7" type="primary">rplR</name>
    <name evidence="8" type="ORF">A2982_01595</name>
</gene>
<dbReference type="Gene3D" id="3.30.420.100">
    <property type="match status" value="1"/>
</dbReference>
<sequence>MNKYSVHKSAKLRRIIKAKSKLTGESTKPRICVFRSNKNVYVQAIDDESQKTITAFSSLNLDQKVKHKKNIKVAGVVAEEFSKRLKDKGIKKAVFDRRWYKYHGIVKTIAEGLRAGGLKI</sequence>
<evidence type="ECO:0000313" key="8">
    <source>
        <dbReference type="EMBL" id="OGC52162.1"/>
    </source>
</evidence>
<dbReference type="GO" id="GO:0008097">
    <property type="term" value="F:5S rRNA binding"/>
    <property type="evidence" value="ECO:0007669"/>
    <property type="project" value="TreeGrafter"/>
</dbReference>
<dbReference type="SUPFAM" id="SSF53137">
    <property type="entry name" value="Translational machinery components"/>
    <property type="match status" value="1"/>
</dbReference>
<keyword evidence="5 7" id="KW-0687">Ribonucleoprotein</keyword>
<accession>A0A1F4V4L7</accession>
<evidence type="ECO:0000256" key="6">
    <source>
        <dbReference type="ARBA" id="ARBA00035197"/>
    </source>
</evidence>
<name>A0A1F4V4L7_UNCKA</name>
<dbReference type="CDD" id="cd00432">
    <property type="entry name" value="Ribosomal_L18_L5e"/>
    <property type="match status" value="1"/>
</dbReference>
<comment type="subunit">
    <text evidence="7">Part of the 50S ribosomal subunit; part of the 5S rRNA/L5/L18/L25 subcomplex. Contacts the 5S and 23S rRNAs.</text>
</comment>
<proteinExistence type="inferred from homology"/>
<dbReference type="GO" id="GO:0006412">
    <property type="term" value="P:translation"/>
    <property type="evidence" value="ECO:0007669"/>
    <property type="project" value="UniProtKB-UniRule"/>
</dbReference>
<evidence type="ECO:0000256" key="1">
    <source>
        <dbReference type="ARBA" id="ARBA00007116"/>
    </source>
</evidence>
<organism evidence="8 9">
    <name type="scientific">candidate division WWE3 bacterium RIFCSPLOWO2_01_FULL_39_13</name>
    <dbReference type="NCBI Taxonomy" id="1802624"/>
    <lineage>
        <taxon>Bacteria</taxon>
        <taxon>Katanobacteria</taxon>
    </lineage>
</organism>
<dbReference type="PANTHER" id="PTHR12899">
    <property type="entry name" value="39S RIBOSOMAL PROTEIN L18, MITOCHONDRIAL"/>
    <property type="match status" value="1"/>
</dbReference>
<dbReference type="PANTHER" id="PTHR12899:SF3">
    <property type="entry name" value="LARGE RIBOSOMAL SUBUNIT PROTEIN UL18M"/>
    <property type="match status" value="1"/>
</dbReference>